<reference evidence="6 7" key="1">
    <citation type="journal article" date="2015" name="Genome Announc.">
        <title>Expanding the biotechnology potential of lactobacilli through comparative genomics of 213 strains and associated genera.</title>
        <authorList>
            <person name="Sun Z."/>
            <person name="Harris H.M."/>
            <person name="McCann A."/>
            <person name="Guo C."/>
            <person name="Argimon S."/>
            <person name="Zhang W."/>
            <person name="Yang X."/>
            <person name="Jeffery I.B."/>
            <person name="Cooney J.C."/>
            <person name="Kagawa T.F."/>
            <person name="Liu W."/>
            <person name="Song Y."/>
            <person name="Salvetti E."/>
            <person name="Wrobel A."/>
            <person name="Rasinkangas P."/>
            <person name="Parkhill J."/>
            <person name="Rea M.C."/>
            <person name="O'Sullivan O."/>
            <person name="Ritari J."/>
            <person name="Douillard F.P."/>
            <person name="Paul Ross R."/>
            <person name="Yang R."/>
            <person name="Briner A.E."/>
            <person name="Felis G.E."/>
            <person name="de Vos W.M."/>
            <person name="Barrangou R."/>
            <person name="Klaenhammer T.R."/>
            <person name="Caufield P.W."/>
            <person name="Cui Y."/>
            <person name="Zhang H."/>
            <person name="O'Toole P.W."/>
        </authorList>
    </citation>
    <scope>NUCLEOTIDE SEQUENCE [LARGE SCALE GENOMIC DNA]</scope>
    <source>
        <strain evidence="6 7">DSM 19519</strain>
    </source>
</reference>
<keyword evidence="7" id="KW-1185">Reference proteome</keyword>
<dbReference type="STRING" id="1423759.FC92_GL001695"/>
<evidence type="ECO:0000256" key="3">
    <source>
        <dbReference type="ARBA" id="ARBA00022840"/>
    </source>
</evidence>
<dbReference type="PIRSF" id="PIRSF006806">
    <property type="entry name" value="FTHF_cligase"/>
    <property type="match status" value="1"/>
</dbReference>
<accession>A0A0R1MTH8</accession>
<sequence length="183" mass="21166">MSREKKIFRKKQLAVFEKEKNEWSKELDELLLYKKLFNSFEWNEANVIGITLGLPPEIDTKPIISQAWLQGKKICIPLTLPQRKMNFKLLTPTTRIIKNSFGILEPEKSSKEVNKNKIDLIIVPGLAFSSRGERLGFGGGYFDRFLADYEGETISLAEKNRFFEKAVWPLEETDVLIKKILTL</sequence>
<keyword evidence="3 4" id="KW-0067">ATP-binding</keyword>
<dbReference type="EMBL" id="AZDX01000005">
    <property type="protein sequence ID" value="KRL07747.1"/>
    <property type="molecule type" value="Genomic_DNA"/>
</dbReference>
<keyword evidence="5" id="KW-0479">Metal-binding</keyword>
<proteinExistence type="inferred from homology"/>
<organism evidence="6 7">
    <name type="scientific">Liquorilactobacillus hordei DSM 19519</name>
    <dbReference type="NCBI Taxonomy" id="1423759"/>
    <lineage>
        <taxon>Bacteria</taxon>
        <taxon>Bacillati</taxon>
        <taxon>Bacillota</taxon>
        <taxon>Bacilli</taxon>
        <taxon>Lactobacillales</taxon>
        <taxon>Lactobacillaceae</taxon>
        <taxon>Liquorilactobacillus</taxon>
    </lineage>
</organism>
<comment type="catalytic activity">
    <reaction evidence="5">
        <text>(6S)-5-formyl-5,6,7,8-tetrahydrofolate + ATP = (6R)-5,10-methenyltetrahydrofolate + ADP + phosphate</text>
        <dbReference type="Rhea" id="RHEA:10488"/>
        <dbReference type="ChEBI" id="CHEBI:30616"/>
        <dbReference type="ChEBI" id="CHEBI:43474"/>
        <dbReference type="ChEBI" id="CHEBI:57455"/>
        <dbReference type="ChEBI" id="CHEBI:57457"/>
        <dbReference type="ChEBI" id="CHEBI:456216"/>
        <dbReference type="EC" id="6.3.3.2"/>
    </reaction>
</comment>
<dbReference type="PANTHER" id="PTHR23407:SF1">
    <property type="entry name" value="5-FORMYLTETRAHYDROFOLATE CYCLO-LIGASE"/>
    <property type="match status" value="1"/>
</dbReference>
<name>A0A0R1MTH8_9LACO</name>
<gene>
    <name evidence="6" type="ORF">FC92_GL001695</name>
</gene>
<dbReference type="InterPro" id="IPR002698">
    <property type="entry name" value="FTHF_cligase"/>
</dbReference>
<dbReference type="EC" id="6.3.3.2" evidence="5"/>
<evidence type="ECO:0000313" key="6">
    <source>
        <dbReference type="EMBL" id="KRL07747.1"/>
    </source>
</evidence>
<dbReference type="GO" id="GO:0046872">
    <property type="term" value="F:metal ion binding"/>
    <property type="evidence" value="ECO:0007669"/>
    <property type="project" value="UniProtKB-KW"/>
</dbReference>
<dbReference type="GO" id="GO:0009396">
    <property type="term" value="P:folic acid-containing compound biosynthetic process"/>
    <property type="evidence" value="ECO:0007669"/>
    <property type="project" value="TreeGrafter"/>
</dbReference>
<keyword evidence="2 4" id="KW-0547">Nucleotide-binding</keyword>
<protein>
    <recommendedName>
        <fullName evidence="5">5-formyltetrahydrofolate cyclo-ligase</fullName>
        <ecNumber evidence="5">6.3.3.2</ecNumber>
    </recommendedName>
</protein>
<dbReference type="Pfam" id="PF01812">
    <property type="entry name" value="5-FTHF_cyc-lig"/>
    <property type="match status" value="1"/>
</dbReference>
<feature type="binding site" evidence="4">
    <location>
        <position position="57"/>
    </location>
    <ligand>
        <name>substrate</name>
    </ligand>
</feature>
<dbReference type="Proteomes" id="UP000051448">
    <property type="component" value="Unassembled WGS sequence"/>
</dbReference>
<dbReference type="GO" id="GO:0035999">
    <property type="term" value="P:tetrahydrofolate interconversion"/>
    <property type="evidence" value="ECO:0007669"/>
    <property type="project" value="TreeGrafter"/>
</dbReference>
<evidence type="ECO:0000256" key="1">
    <source>
        <dbReference type="ARBA" id="ARBA00010638"/>
    </source>
</evidence>
<comment type="cofactor">
    <cofactor evidence="5">
        <name>Mg(2+)</name>
        <dbReference type="ChEBI" id="CHEBI:18420"/>
    </cofactor>
</comment>
<dbReference type="OrthoDB" id="9801938at2"/>
<feature type="binding site" evidence="4">
    <location>
        <position position="52"/>
    </location>
    <ligand>
        <name>substrate</name>
    </ligand>
</feature>
<dbReference type="InterPro" id="IPR037171">
    <property type="entry name" value="NagB/RpiA_transferase-like"/>
</dbReference>
<dbReference type="AlphaFoldDB" id="A0A0R1MTH8"/>
<dbReference type="GeneID" id="98311390"/>
<feature type="binding site" evidence="4">
    <location>
        <begin position="5"/>
        <end position="9"/>
    </location>
    <ligand>
        <name>ATP</name>
        <dbReference type="ChEBI" id="CHEBI:30616"/>
    </ligand>
</feature>
<dbReference type="PANTHER" id="PTHR23407">
    <property type="entry name" value="ATPASE INHIBITOR/5-FORMYLTETRAHYDROFOLATE CYCLO-LIGASE"/>
    <property type="match status" value="1"/>
</dbReference>
<keyword evidence="6" id="KW-0436">Ligase</keyword>
<dbReference type="SUPFAM" id="SSF100950">
    <property type="entry name" value="NagB/RpiA/CoA transferase-like"/>
    <property type="match status" value="1"/>
</dbReference>
<dbReference type="NCBIfam" id="TIGR02727">
    <property type="entry name" value="MTHFS_bact"/>
    <property type="match status" value="1"/>
</dbReference>
<dbReference type="PATRIC" id="fig|1423759.3.peg.1768"/>
<dbReference type="Gene3D" id="3.40.50.10420">
    <property type="entry name" value="NagB/RpiA/CoA transferase-like"/>
    <property type="match status" value="1"/>
</dbReference>
<dbReference type="GO" id="GO:0030272">
    <property type="term" value="F:5-formyltetrahydrofolate cyclo-ligase activity"/>
    <property type="evidence" value="ECO:0007669"/>
    <property type="project" value="UniProtKB-EC"/>
</dbReference>
<comment type="caution">
    <text evidence="6">The sequence shown here is derived from an EMBL/GenBank/DDBJ whole genome shotgun (WGS) entry which is preliminary data.</text>
</comment>
<evidence type="ECO:0000256" key="2">
    <source>
        <dbReference type="ARBA" id="ARBA00022741"/>
    </source>
</evidence>
<evidence type="ECO:0000313" key="7">
    <source>
        <dbReference type="Proteomes" id="UP000051448"/>
    </source>
</evidence>
<dbReference type="RefSeq" id="WP_057869064.1">
    <property type="nucleotide sequence ID" value="NZ_AZDX01000005.1"/>
</dbReference>
<evidence type="ECO:0000256" key="4">
    <source>
        <dbReference type="PIRSR" id="PIRSR006806-1"/>
    </source>
</evidence>
<evidence type="ECO:0000256" key="5">
    <source>
        <dbReference type="RuleBase" id="RU361279"/>
    </source>
</evidence>
<comment type="similarity">
    <text evidence="1 5">Belongs to the 5-formyltetrahydrofolate cyclo-ligase family.</text>
</comment>
<keyword evidence="5" id="KW-0460">Magnesium</keyword>
<dbReference type="GO" id="GO:0005524">
    <property type="term" value="F:ATP binding"/>
    <property type="evidence" value="ECO:0007669"/>
    <property type="project" value="UniProtKB-KW"/>
</dbReference>
<dbReference type="InterPro" id="IPR024185">
    <property type="entry name" value="FTHF_cligase-like_sf"/>
</dbReference>